<dbReference type="PANTHER" id="PTHR19372:SF7">
    <property type="entry name" value="SULFITE OXIDASE, MITOCHONDRIAL"/>
    <property type="match status" value="1"/>
</dbReference>
<organism evidence="4 5">
    <name type="scientific">Nocardioides massiliensis</name>
    <dbReference type="NCBI Taxonomy" id="1325935"/>
    <lineage>
        <taxon>Bacteria</taxon>
        <taxon>Bacillati</taxon>
        <taxon>Actinomycetota</taxon>
        <taxon>Actinomycetes</taxon>
        <taxon>Propionibacteriales</taxon>
        <taxon>Nocardioidaceae</taxon>
        <taxon>Nocardioides</taxon>
    </lineage>
</organism>
<feature type="domain" description="Oxidoreductase molybdopterin-binding" evidence="3">
    <location>
        <begin position="248"/>
        <end position="401"/>
    </location>
</feature>
<dbReference type="PANTHER" id="PTHR19372">
    <property type="entry name" value="SULFITE REDUCTASE"/>
    <property type="match status" value="1"/>
</dbReference>
<dbReference type="Pfam" id="PF00174">
    <property type="entry name" value="Oxidored_molyb"/>
    <property type="match status" value="1"/>
</dbReference>
<dbReference type="InterPro" id="IPR014756">
    <property type="entry name" value="Ig_E-set"/>
</dbReference>
<keyword evidence="2" id="KW-0812">Transmembrane</keyword>
<comment type="caution">
    <text evidence="4">The sequence shown here is derived from an EMBL/GenBank/DDBJ whole genome shotgun (WGS) entry which is preliminary data.</text>
</comment>
<keyword evidence="2" id="KW-1133">Transmembrane helix</keyword>
<gene>
    <name evidence="4" type="ORF">J2S59_001070</name>
</gene>
<feature type="transmembrane region" description="Helical" evidence="2">
    <location>
        <begin position="121"/>
        <end position="142"/>
    </location>
</feature>
<evidence type="ECO:0000259" key="3">
    <source>
        <dbReference type="Pfam" id="PF00174"/>
    </source>
</evidence>
<dbReference type="Proteomes" id="UP001240447">
    <property type="component" value="Unassembled WGS sequence"/>
</dbReference>
<sequence length="524" mass="54486">MKTLLGALSGLLAAALGIAAAELVAALLPGVTSPLLAVGNRFVDWTPPPLKDFAIETFGSADKAVLLGGMVVTVAVLAALAGALGVHRPRVAAGAFVVLVVVAGAATVADRAASAGIAVRLVPVAVMLLAGLAALLGLLHLLGSRVVRPTTRDGASSGTRPEGTPPEGRDFDRRRFLAAAAAVSAAAAGGGLASRAIGGAAASDRAALELPAASDGAGPIPRGTVLDVDGITPYVTPNADFYRVDTALQVPKVPLDTWSLRIHGMVDSDIELTFEDLLAMPLVERRVTMTCVSNPVGGELVGTATWLGVRTKDLLAMAGVQAGADAVKSTSADDMTIGTPLEALTDDREALIVVGMNGEPLPLDHGFPVRMITPGLYGYVGATKWLVDLEVTRFADFEAYWTPRGYAEEAPIKLSARIDVPRSFARVRRGPVTVAGVAWAQPTGVARVEVRVDHGDWEVAELGTADTPHTWRQWRHTWDAGEPGGHTLVVRCTDTDGNVQVEERAPVAPDGSSGWHSVRVTVED</sequence>
<dbReference type="SUPFAM" id="SSF56524">
    <property type="entry name" value="Oxidoreductase molybdopterin-binding domain"/>
    <property type="match status" value="1"/>
</dbReference>
<evidence type="ECO:0000256" key="2">
    <source>
        <dbReference type="SAM" id="Phobius"/>
    </source>
</evidence>
<feature type="transmembrane region" description="Helical" evidence="2">
    <location>
        <begin position="91"/>
        <end position="109"/>
    </location>
</feature>
<reference evidence="4 5" key="1">
    <citation type="submission" date="2023-07" db="EMBL/GenBank/DDBJ databases">
        <title>Sequencing the genomes of 1000 actinobacteria strains.</title>
        <authorList>
            <person name="Klenk H.-P."/>
        </authorList>
    </citation>
    <scope>NUCLEOTIDE SEQUENCE [LARGE SCALE GENOMIC DNA]</scope>
    <source>
        <strain evidence="4 5">GD13</strain>
    </source>
</reference>
<evidence type="ECO:0000313" key="4">
    <source>
        <dbReference type="EMBL" id="MDP9821261.1"/>
    </source>
</evidence>
<dbReference type="Gene3D" id="3.90.420.10">
    <property type="entry name" value="Oxidoreductase, molybdopterin-binding domain"/>
    <property type="match status" value="1"/>
</dbReference>
<keyword evidence="5" id="KW-1185">Reference proteome</keyword>
<dbReference type="Gene3D" id="2.60.40.650">
    <property type="match status" value="1"/>
</dbReference>
<dbReference type="SUPFAM" id="SSF81296">
    <property type="entry name" value="E set domains"/>
    <property type="match status" value="1"/>
</dbReference>
<dbReference type="InterPro" id="IPR000572">
    <property type="entry name" value="OxRdtase_Mopterin-bd_dom"/>
</dbReference>
<dbReference type="RefSeq" id="WP_306824892.1">
    <property type="nucleotide sequence ID" value="NZ_JAUSQM010000001.1"/>
</dbReference>
<feature type="region of interest" description="Disordered" evidence="1">
    <location>
        <begin position="149"/>
        <end position="170"/>
    </location>
</feature>
<dbReference type="InterPro" id="IPR036374">
    <property type="entry name" value="OxRdtase_Mopterin-bd_sf"/>
</dbReference>
<accession>A0ABT9NLF7</accession>
<evidence type="ECO:0000256" key="1">
    <source>
        <dbReference type="SAM" id="MobiDB-lite"/>
    </source>
</evidence>
<name>A0ABT9NLF7_9ACTN</name>
<evidence type="ECO:0000313" key="5">
    <source>
        <dbReference type="Proteomes" id="UP001240447"/>
    </source>
</evidence>
<feature type="transmembrane region" description="Helical" evidence="2">
    <location>
        <begin position="176"/>
        <end position="197"/>
    </location>
</feature>
<feature type="transmembrane region" description="Helical" evidence="2">
    <location>
        <begin position="64"/>
        <end position="84"/>
    </location>
</feature>
<dbReference type="EMBL" id="JAUSQM010000001">
    <property type="protein sequence ID" value="MDP9821261.1"/>
    <property type="molecule type" value="Genomic_DNA"/>
</dbReference>
<protein>
    <submittedName>
        <fullName evidence="4">DMSO/TMAO reductase YedYZ molybdopterin-dependent catalytic subunit</fullName>
    </submittedName>
</protein>
<keyword evidence="2" id="KW-0472">Membrane</keyword>
<proteinExistence type="predicted"/>